<dbReference type="Gene3D" id="2.170.130.10">
    <property type="entry name" value="TonB-dependent receptor, plug domain"/>
    <property type="match status" value="1"/>
</dbReference>
<evidence type="ECO:0000256" key="3">
    <source>
        <dbReference type="ARBA" id="ARBA00023237"/>
    </source>
</evidence>
<accession>A0ABP6YIE6</accession>
<protein>
    <recommendedName>
        <fullName evidence="4">TonB-dependent receptor plug domain-containing protein</fullName>
    </recommendedName>
</protein>
<evidence type="ECO:0000256" key="2">
    <source>
        <dbReference type="ARBA" id="ARBA00023136"/>
    </source>
</evidence>
<dbReference type="SUPFAM" id="SSF49464">
    <property type="entry name" value="Carboxypeptidase regulatory domain-like"/>
    <property type="match status" value="1"/>
</dbReference>
<dbReference type="Gene3D" id="2.40.170.20">
    <property type="entry name" value="TonB-dependent receptor, beta-barrel domain"/>
    <property type="match status" value="1"/>
</dbReference>
<gene>
    <name evidence="5" type="ORF">GCM10022395_35230</name>
</gene>
<dbReference type="SUPFAM" id="SSF56935">
    <property type="entry name" value="Porins"/>
    <property type="match status" value="1"/>
</dbReference>
<name>A0ABP6YIE6_9FLAO</name>
<organism evidence="5 6">
    <name type="scientific">Snuella lapsa</name>
    <dbReference type="NCBI Taxonomy" id="870481"/>
    <lineage>
        <taxon>Bacteria</taxon>
        <taxon>Pseudomonadati</taxon>
        <taxon>Bacteroidota</taxon>
        <taxon>Flavobacteriia</taxon>
        <taxon>Flavobacteriales</taxon>
        <taxon>Flavobacteriaceae</taxon>
        <taxon>Snuella</taxon>
    </lineage>
</organism>
<evidence type="ECO:0000256" key="1">
    <source>
        <dbReference type="ARBA" id="ARBA00004442"/>
    </source>
</evidence>
<dbReference type="Pfam" id="PF07715">
    <property type="entry name" value="Plug"/>
    <property type="match status" value="1"/>
</dbReference>
<feature type="domain" description="TonB-dependent receptor plug" evidence="4">
    <location>
        <begin position="195"/>
        <end position="271"/>
    </location>
</feature>
<reference evidence="6" key="1">
    <citation type="journal article" date="2019" name="Int. J. Syst. Evol. Microbiol.">
        <title>The Global Catalogue of Microorganisms (GCM) 10K type strain sequencing project: providing services to taxonomists for standard genome sequencing and annotation.</title>
        <authorList>
            <consortium name="The Broad Institute Genomics Platform"/>
            <consortium name="The Broad Institute Genome Sequencing Center for Infectious Disease"/>
            <person name="Wu L."/>
            <person name="Ma J."/>
        </authorList>
    </citation>
    <scope>NUCLEOTIDE SEQUENCE [LARGE SCALE GENOMIC DNA]</scope>
    <source>
        <strain evidence="6">JCM 17111</strain>
    </source>
</reference>
<dbReference type="InterPro" id="IPR036942">
    <property type="entry name" value="Beta-barrel_TonB_sf"/>
</dbReference>
<proteinExistence type="predicted"/>
<dbReference type="Proteomes" id="UP001500954">
    <property type="component" value="Unassembled WGS sequence"/>
</dbReference>
<comment type="subcellular location">
    <subcellularLocation>
        <location evidence="1">Cell outer membrane</location>
    </subcellularLocation>
</comment>
<evidence type="ECO:0000313" key="6">
    <source>
        <dbReference type="Proteomes" id="UP001500954"/>
    </source>
</evidence>
<comment type="caution">
    <text evidence="5">The sequence shown here is derived from an EMBL/GenBank/DDBJ whole genome shotgun (WGS) entry which is preliminary data.</text>
</comment>
<evidence type="ECO:0000313" key="5">
    <source>
        <dbReference type="EMBL" id="GAA3584110.1"/>
    </source>
</evidence>
<dbReference type="InterPro" id="IPR037066">
    <property type="entry name" value="Plug_dom_sf"/>
</dbReference>
<dbReference type="InterPro" id="IPR008969">
    <property type="entry name" value="CarboxyPept-like_regulatory"/>
</dbReference>
<sequence length="814" mass="93402">MYSQNEEKPLAEVISFLEVKYKVQFNYAEDTVKGLTVKWNTDLKSLDDSLAYLQNATSLLFTRIGAHVISIKHNPVKILCGTIRDMETRALLSVATIQMGDEATTSDEKGVFELQVKDTSKPIVIRYLGYKTTYVTYNALKDRDCPDIFLMPNFQRLTEVLISNYIVNGINKINNGSFDIDFSKFDILPGLIEADVLQSVQNFPGVQSSNETVSNINIRGGTHDQNLILWDGIKMYQSGHFFGLISMYNPLITQYVSLRKNGSSAVFSDGVSGTIDMQSSKRVNSKFKGMLGANLTNVNGYIDTPVGKTSSIQIAARKSIGDFVETPTYKAFFDRISQNTEVANNQMNITNSDKSFDFHDMSLRWLYRITEKDKLRLNFINVHNRLIFNENANLNNNEESRKSSLSQQSIAGAINYERDWTRRLQTVLEIYETDYKLQSINANILDAQRFLQENIVSETSTKLKMNYAINERFQFLNGYHFIETKVTNLDDVDSPLFRSLVSEVLRAHAVFSEIGYRSLSGKTNLNLGIRYNYLSKFHKQLLEPRFSFSHKFLNYFTWEVLGEFKHQNTSQVINFQSDFLGIEKRRWQLSNNNDVPVIQGKQVSTGISYNKKGWLLNVDAYYKKVTGITSQSQGFQNQFEFVKSTGSYEVKGGELLLRKAIHSFNSWLSYSYMDNSYFFKDLSVTRFPSNYDITHMVTFGTAYSLNKLKVSAGFNWYTGKPTTRPLIDNSFQDNVINYGAPNSDRLRDYMRLDFSAMYDFKIWNNGAVLGVSVWNVLDQENEINNFYRLRNNTVNKVEQYSLGITPNMVFRLAF</sequence>
<keyword evidence="6" id="KW-1185">Reference proteome</keyword>
<dbReference type="EMBL" id="BAABCY010000099">
    <property type="protein sequence ID" value="GAA3584110.1"/>
    <property type="molecule type" value="Genomic_DNA"/>
</dbReference>
<keyword evidence="2" id="KW-0472">Membrane</keyword>
<evidence type="ECO:0000259" key="4">
    <source>
        <dbReference type="Pfam" id="PF07715"/>
    </source>
</evidence>
<keyword evidence="3" id="KW-0998">Cell outer membrane</keyword>
<dbReference type="InterPro" id="IPR012910">
    <property type="entry name" value="Plug_dom"/>
</dbReference>